<reference evidence="2 3" key="1">
    <citation type="submission" date="2016-10" db="EMBL/GenBank/DDBJ databases">
        <authorList>
            <person name="de Groot N.N."/>
        </authorList>
    </citation>
    <scope>NUCLEOTIDE SEQUENCE [LARGE SCALE GENOMIC DNA]</scope>
    <source>
        <strain evidence="2 3">DSM 18979</strain>
    </source>
</reference>
<feature type="transmembrane region" description="Helical" evidence="1">
    <location>
        <begin position="6"/>
        <end position="25"/>
    </location>
</feature>
<proteinExistence type="predicted"/>
<evidence type="ECO:0008006" key="4">
    <source>
        <dbReference type="Google" id="ProtNLM"/>
    </source>
</evidence>
<name>A0A1I0FU78_9FIRM</name>
<gene>
    <name evidence="2" type="ORF">SAMN05660297_02911</name>
</gene>
<keyword evidence="3" id="KW-1185">Reference proteome</keyword>
<feature type="transmembrane region" description="Helical" evidence="1">
    <location>
        <begin position="76"/>
        <end position="98"/>
    </location>
</feature>
<keyword evidence="1" id="KW-0472">Membrane</keyword>
<dbReference type="RefSeq" id="WP_090445667.1">
    <property type="nucleotide sequence ID" value="NZ_FOHU01000016.1"/>
</dbReference>
<evidence type="ECO:0000256" key="1">
    <source>
        <dbReference type="SAM" id="Phobius"/>
    </source>
</evidence>
<dbReference type="Proteomes" id="UP000199568">
    <property type="component" value="Unassembled WGS sequence"/>
</dbReference>
<accession>A0A1I0FU78</accession>
<evidence type="ECO:0000313" key="3">
    <source>
        <dbReference type="Proteomes" id="UP000199568"/>
    </source>
</evidence>
<keyword evidence="1" id="KW-1133">Transmembrane helix</keyword>
<protein>
    <recommendedName>
        <fullName evidence="4">DUF5673 domain-containing protein</fullName>
    </recommendedName>
</protein>
<dbReference type="OrthoDB" id="1962315at2"/>
<sequence>MEEILFTEGFIVLFILLSMLIHSIYIRKQLGRLEYRVFTIFQSLGILIVVSIMVFSMGSTTHYYLTSYFRSYDTTYLILIIRDIQAIAYKLLFIYSLFRNGEIREKGIYANFSVLKWQDIKYFTIKTEEIMEVTTNKKSVFSKKDKIVKWEVDNKEKIDILKGLLNEHTQQNDDILA</sequence>
<keyword evidence="1" id="KW-0812">Transmembrane</keyword>
<dbReference type="AlphaFoldDB" id="A0A1I0FU78"/>
<feature type="transmembrane region" description="Helical" evidence="1">
    <location>
        <begin position="37"/>
        <end position="56"/>
    </location>
</feature>
<dbReference type="EMBL" id="FOHU01000016">
    <property type="protein sequence ID" value="SET60969.1"/>
    <property type="molecule type" value="Genomic_DNA"/>
</dbReference>
<organism evidence="2 3">
    <name type="scientific">Natronincola peptidivorans</name>
    <dbReference type="NCBI Taxonomy" id="426128"/>
    <lineage>
        <taxon>Bacteria</taxon>
        <taxon>Bacillati</taxon>
        <taxon>Bacillota</taxon>
        <taxon>Clostridia</taxon>
        <taxon>Peptostreptococcales</taxon>
        <taxon>Natronincolaceae</taxon>
        <taxon>Natronincola</taxon>
    </lineage>
</organism>
<evidence type="ECO:0000313" key="2">
    <source>
        <dbReference type="EMBL" id="SET60969.1"/>
    </source>
</evidence>